<evidence type="ECO:0000256" key="4">
    <source>
        <dbReference type="ARBA" id="ARBA00023139"/>
    </source>
</evidence>
<gene>
    <name evidence="7" type="ORF">A6M23_11125</name>
</gene>
<evidence type="ECO:0000256" key="1">
    <source>
        <dbReference type="ARBA" id="ARBA00004459"/>
    </source>
</evidence>
<reference evidence="7" key="1">
    <citation type="journal article" date="2016" name="Int. J. Mol. Sci.">
        <title>Comparative genomics of the extreme acidophile Acidithiobacillus thiooxidans reveals intraspecific divergence and niche adaptation.</title>
        <authorList>
            <person name="Zhang X."/>
            <person name="Feng X."/>
            <person name="Tao J."/>
            <person name="Ma L."/>
            <person name="Xiao Y."/>
            <person name="Liang Y."/>
            <person name="Liu X."/>
            <person name="Yin H."/>
        </authorList>
    </citation>
    <scope>NUCLEOTIDE SEQUENCE [LARGE SCALE GENOMIC DNA]</scope>
    <source>
        <strain evidence="7">DXS-W</strain>
    </source>
</reference>
<keyword evidence="8" id="KW-1185">Reference proteome</keyword>
<dbReference type="Pfam" id="PF05818">
    <property type="entry name" value="TraT"/>
    <property type="match status" value="1"/>
</dbReference>
<protein>
    <submittedName>
        <fullName evidence="7">Conjugal transfer protein TraT</fullName>
    </submittedName>
</protein>
<keyword evidence="5" id="KW-0449">Lipoprotein</keyword>
<dbReference type="OrthoDB" id="9791439at2"/>
<keyword evidence="3 6" id="KW-0472">Membrane</keyword>
<keyword evidence="6" id="KW-0998">Cell outer membrane</keyword>
<comment type="caution">
    <text evidence="7">The sequence shown here is derived from an EMBL/GenBank/DDBJ whole genome shotgun (WGS) entry which is preliminary data.</text>
</comment>
<dbReference type="InterPro" id="IPR008874">
    <property type="entry name" value="TraT_complement-R"/>
</dbReference>
<dbReference type="AlphaFoldDB" id="A0A1C2JGG6"/>
<comment type="subcellular location">
    <subcellularLocation>
        <location evidence="1">Cell outer membrane</location>
        <topology evidence="1">Lipid-anchor</topology>
    </subcellularLocation>
</comment>
<dbReference type="GO" id="GO:0009279">
    <property type="term" value="C:cell outer membrane"/>
    <property type="evidence" value="ECO:0007669"/>
    <property type="project" value="UniProtKB-SubCell"/>
</dbReference>
<dbReference type="RefSeq" id="WP_065973650.1">
    <property type="nucleotide sequence ID" value="NZ_JABBDT010000096.1"/>
</dbReference>
<accession>A0A1C2JGG6</accession>
<dbReference type="PROSITE" id="PS51257">
    <property type="entry name" value="PROKAR_LIPOPROTEIN"/>
    <property type="match status" value="1"/>
</dbReference>
<sequence>MQLATRQQLRLVTYTIAAASAIALSGCAATQVALEHKDLSVQTKMSNTIFLNPVPPSEQTVYVQFKNTSDKTLNVAALEQEIDANLTNQGYRIVPYNQAHYMLQINVLSVGKMSEAAAKKSLTNGFGGAAFGAAAGAVIGQSWAGAGAGGLVGGAIGLVADSLVKDVTYAMITDVQVAERSKQAVNQQTNSSLQQGTSSTTTQQISGTNHWIYYRTRIVSTANKVNLDFKDAVPALQGQLVHSLSGIL</sequence>
<feature type="chain" id="PRO_5019883691" evidence="6">
    <location>
        <begin position="29"/>
        <end position="248"/>
    </location>
</feature>
<evidence type="ECO:0000256" key="6">
    <source>
        <dbReference type="PIRNR" id="PIRNR002859"/>
    </source>
</evidence>
<evidence type="ECO:0000313" key="8">
    <source>
        <dbReference type="Proteomes" id="UP000095008"/>
    </source>
</evidence>
<evidence type="ECO:0000313" key="7">
    <source>
        <dbReference type="EMBL" id="OCX71773.1"/>
    </source>
</evidence>
<evidence type="ECO:0000256" key="3">
    <source>
        <dbReference type="ARBA" id="ARBA00023136"/>
    </source>
</evidence>
<evidence type="ECO:0000256" key="5">
    <source>
        <dbReference type="ARBA" id="ARBA00023288"/>
    </source>
</evidence>
<proteinExistence type="predicted"/>
<keyword evidence="2 6" id="KW-0732">Signal</keyword>
<dbReference type="EMBL" id="LWRY01000125">
    <property type="protein sequence ID" value="OCX71773.1"/>
    <property type="molecule type" value="Genomic_DNA"/>
</dbReference>
<keyword evidence="4" id="KW-0564">Palmitate</keyword>
<evidence type="ECO:0000256" key="2">
    <source>
        <dbReference type="ARBA" id="ARBA00022729"/>
    </source>
</evidence>
<dbReference type="Proteomes" id="UP000095008">
    <property type="component" value="Unassembled WGS sequence"/>
</dbReference>
<dbReference type="PIRSF" id="PIRSF002859">
    <property type="entry name" value="Lipo_traT"/>
    <property type="match status" value="1"/>
</dbReference>
<feature type="signal peptide" evidence="6">
    <location>
        <begin position="1"/>
        <end position="28"/>
    </location>
</feature>
<organism evidence="7 8">
    <name type="scientific">Acidithiobacillus thiooxidans</name>
    <name type="common">Thiobacillus thiooxidans</name>
    <dbReference type="NCBI Taxonomy" id="930"/>
    <lineage>
        <taxon>Bacteria</taxon>
        <taxon>Pseudomonadati</taxon>
        <taxon>Pseudomonadota</taxon>
        <taxon>Acidithiobacillia</taxon>
        <taxon>Acidithiobacillales</taxon>
        <taxon>Acidithiobacillaceae</taxon>
        <taxon>Acidithiobacillus</taxon>
    </lineage>
</organism>
<name>A0A1C2JGG6_ACITH</name>